<organism evidence="1 2">
    <name type="scientific">Photobacterium damselae</name>
    <dbReference type="NCBI Taxonomy" id="38293"/>
    <lineage>
        <taxon>Bacteria</taxon>
        <taxon>Pseudomonadati</taxon>
        <taxon>Pseudomonadota</taxon>
        <taxon>Gammaproteobacteria</taxon>
        <taxon>Vibrionales</taxon>
        <taxon>Vibrionaceae</taxon>
        <taxon>Photobacterium</taxon>
    </lineage>
</organism>
<name>A0ACD3SYQ6_PHODM</name>
<accession>A0ACD3SYQ6</accession>
<reference evidence="1" key="1">
    <citation type="submission" date="2018-03" db="EMBL/GenBank/DDBJ databases">
        <title>Genomic characterization of a polymicrobial infection associated with a disease outbreak in Pacific white shrimp (Litopenaeus vannamei).</title>
        <authorList>
            <person name="Turner J.W."/>
            <person name="Bachand P.T."/>
            <person name="Tallman J."/>
            <person name="Elledge N.C."/>
            <person name="Pinnell L.J."/>
            <person name="Laughlin R.C."/>
            <person name="Zimba P.V."/>
        </authorList>
    </citation>
    <scope>NUCLEOTIDE SEQUENCE</scope>
    <source>
        <strain evidence="1">Hep-2b-22</strain>
    </source>
</reference>
<dbReference type="EMBL" id="PZOJ01000119">
    <property type="protein sequence ID" value="TMX70922.1"/>
    <property type="molecule type" value="Genomic_DNA"/>
</dbReference>
<comment type="caution">
    <text evidence="1">The sequence shown here is derived from an EMBL/GenBank/DDBJ whole genome shotgun (WGS) entry which is preliminary data.</text>
</comment>
<sequence length="116" mass="13458">MINIEIIPKPFVGPVVFCYLILHILQLNIVFIKVKQSKESSILSLHLRNYFLCLKSEQTFLNINAEVRKIGRDIIKIKAMASTFRNIKDFKTVGLARSNIQNSKLVFLIYVKVCFR</sequence>
<proteinExistence type="predicted"/>
<gene>
    <name evidence="1" type="ORF">DA092_19425</name>
</gene>
<protein>
    <submittedName>
        <fullName evidence="1">Uncharacterized protein</fullName>
    </submittedName>
</protein>
<evidence type="ECO:0000313" key="2">
    <source>
        <dbReference type="Proteomes" id="UP000718715"/>
    </source>
</evidence>
<evidence type="ECO:0000313" key="1">
    <source>
        <dbReference type="EMBL" id="TMX70922.1"/>
    </source>
</evidence>
<keyword evidence="2" id="KW-1185">Reference proteome</keyword>
<dbReference type="Proteomes" id="UP000718715">
    <property type="component" value="Unassembled WGS sequence"/>
</dbReference>